<evidence type="ECO:0000259" key="1">
    <source>
        <dbReference type="Pfam" id="PF01494"/>
    </source>
</evidence>
<dbReference type="Pfam" id="PF01494">
    <property type="entry name" value="FAD_binding_3"/>
    <property type="match status" value="1"/>
</dbReference>
<dbReference type="EMBL" id="AP022610">
    <property type="protein sequence ID" value="BBZ26126.1"/>
    <property type="molecule type" value="Genomic_DNA"/>
</dbReference>
<dbReference type="InterPro" id="IPR002938">
    <property type="entry name" value="FAD-bd"/>
</dbReference>
<evidence type="ECO:0000313" key="2">
    <source>
        <dbReference type="EMBL" id="BBZ26126.1"/>
    </source>
</evidence>
<feature type="domain" description="FAD-binding" evidence="1">
    <location>
        <begin position="4"/>
        <end position="338"/>
    </location>
</feature>
<reference evidence="2 3" key="1">
    <citation type="journal article" date="2019" name="Emerg. Microbes Infect.">
        <title>Comprehensive subspecies identification of 175 nontuberculous mycobacteria species based on 7547 genomic profiles.</title>
        <authorList>
            <person name="Matsumoto Y."/>
            <person name="Kinjo T."/>
            <person name="Motooka D."/>
            <person name="Nabeya D."/>
            <person name="Jung N."/>
            <person name="Uechi K."/>
            <person name="Horii T."/>
            <person name="Iida T."/>
            <person name="Fujita J."/>
            <person name="Nakamura S."/>
        </authorList>
    </citation>
    <scope>NUCLEOTIDE SEQUENCE [LARGE SCALE GENOMIC DNA]</scope>
    <source>
        <strain evidence="2 3">JCM 13574</strain>
    </source>
</reference>
<dbReference type="PANTHER" id="PTHR46865:SF2">
    <property type="entry name" value="MONOOXYGENASE"/>
    <property type="match status" value="1"/>
</dbReference>
<name>A0A7I7X8V3_9MYCO</name>
<dbReference type="Gene3D" id="3.30.9.10">
    <property type="entry name" value="D-Amino Acid Oxidase, subunit A, domain 2"/>
    <property type="match status" value="1"/>
</dbReference>
<accession>A0A7I7X8V3</accession>
<dbReference type="InterPro" id="IPR051704">
    <property type="entry name" value="FAD_aromatic-hydroxylase"/>
</dbReference>
<dbReference type="RefSeq" id="WP_163731846.1">
    <property type="nucleotide sequence ID" value="NZ_AP022610.1"/>
</dbReference>
<dbReference type="AlphaFoldDB" id="A0A7I7X8V3"/>
<dbReference type="GO" id="GO:0071949">
    <property type="term" value="F:FAD binding"/>
    <property type="evidence" value="ECO:0007669"/>
    <property type="project" value="InterPro"/>
</dbReference>
<keyword evidence="2" id="KW-0560">Oxidoreductase</keyword>
<dbReference type="SUPFAM" id="SSF51905">
    <property type="entry name" value="FAD/NAD(P)-binding domain"/>
    <property type="match status" value="1"/>
</dbReference>
<protein>
    <submittedName>
        <fullName evidence="2">FAD-binding monooxygenase</fullName>
    </submittedName>
</protein>
<keyword evidence="2" id="KW-0503">Monooxygenase</keyword>
<dbReference type="Gene3D" id="3.50.50.60">
    <property type="entry name" value="FAD/NAD(P)-binding domain"/>
    <property type="match status" value="1"/>
</dbReference>
<dbReference type="KEGG" id="mmag:MMAD_04210"/>
<dbReference type="PANTHER" id="PTHR46865">
    <property type="entry name" value="OXIDOREDUCTASE-RELATED"/>
    <property type="match status" value="1"/>
</dbReference>
<proteinExistence type="predicted"/>
<keyword evidence="3" id="KW-1185">Reference proteome</keyword>
<dbReference type="InterPro" id="IPR036188">
    <property type="entry name" value="FAD/NAD-bd_sf"/>
</dbReference>
<evidence type="ECO:0000313" key="3">
    <source>
        <dbReference type="Proteomes" id="UP000466517"/>
    </source>
</evidence>
<gene>
    <name evidence="2" type="ORF">MMAD_04210</name>
</gene>
<dbReference type="PRINTS" id="PR00420">
    <property type="entry name" value="RNGMNOXGNASE"/>
</dbReference>
<dbReference type="GO" id="GO:0004497">
    <property type="term" value="F:monooxygenase activity"/>
    <property type="evidence" value="ECO:0007669"/>
    <property type="project" value="UniProtKB-KW"/>
</dbReference>
<organism evidence="2 3">
    <name type="scientific">Mycolicibacterium madagascariense</name>
    <dbReference type="NCBI Taxonomy" id="212765"/>
    <lineage>
        <taxon>Bacteria</taxon>
        <taxon>Bacillati</taxon>
        <taxon>Actinomycetota</taxon>
        <taxon>Actinomycetes</taxon>
        <taxon>Mycobacteriales</taxon>
        <taxon>Mycobacteriaceae</taxon>
        <taxon>Mycolicibacterium</taxon>
    </lineage>
</organism>
<dbReference type="Proteomes" id="UP000466517">
    <property type="component" value="Chromosome"/>
</dbReference>
<sequence length="382" mass="41066">MARSVLVSGAGIAGATAAYWLQRAGCTVTVIERAPAPRDGGQNVDVRGMGRDVLRRMDLEETVRSRGTGEVGLRFVGEAGRTLAEFPAGASASGEGFTAELEILRGELARLLVESCGETVDFTYGTCIEGVAQDDAGVDVTCTDGTQRRFDLLIIAEGIRSTTRNDVFGGEPDLRDLGYYTSYCTIPRTADDQWWRWYTTTGGRAVQLRPDNVGTTRASLNFRCPPTGLDTADREAQVRALQHVFADVGDAAPRILAHLAKDASSLYLDRIAQVRMPAWSRGRIAVVGDAAYCATPVSGMGTSLALIGAYLLAEALGECDDHAAAFAAYEEKMRPIVDEAQKLPPGVPDIANPASLTGVRILRAVVRIAGYVMAVRRRWGRH</sequence>